<evidence type="ECO:0000256" key="1">
    <source>
        <dbReference type="SAM" id="SignalP"/>
    </source>
</evidence>
<dbReference type="EMBL" id="WBJX01000001">
    <property type="protein sequence ID" value="KAB1638838.1"/>
    <property type="molecule type" value="Genomic_DNA"/>
</dbReference>
<evidence type="ECO:0008006" key="4">
    <source>
        <dbReference type="Google" id="ProtNLM"/>
    </source>
</evidence>
<accession>A0A7J5B3V1</accession>
<organism evidence="2 3">
    <name type="scientific">Pseudoclavibacter terrae</name>
    <dbReference type="NCBI Taxonomy" id="1530195"/>
    <lineage>
        <taxon>Bacteria</taxon>
        <taxon>Bacillati</taxon>
        <taxon>Actinomycetota</taxon>
        <taxon>Actinomycetes</taxon>
        <taxon>Micrococcales</taxon>
        <taxon>Microbacteriaceae</taxon>
        <taxon>Pseudoclavibacter</taxon>
    </lineage>
</organism>
<feature type="chain" id="PRO_5038819896" description="Lactococcin 972 family bacteriocin" evidence="1">
    <location>
        <begin position="32"/>
        <end position="104"/>
    </location>
</feature>
<keyword evidence="3" id="KW-1185">Reference proteome</keyword>
<reference evidence="2 3" key="1">
    <citation type="submission" date="2019-09" db="EMBL/GenBank/DDBJ databases">
        <title>Phylogeny of genus Pseudoclavibacter and closely related genus.</title>
        <authorList>
            <person name="Li Y."/>
        </authorList>
    </citation>
    <scope>NUCLEOTIDE SEQUENCE [LARGE SCALE GENOMIC DNA]</scope>
    <source>
        <strain evidence="2 3">THG-MD12</strain>
    </source>
</reference>
<gene>
    <name evidence="2" type="ORF">F8O03_00290</name>
</gene>
<feature type="signal peptide" evidence="1">
    <location>
        <begin position="1"/>
        <end position="31"/>
    </location>
</feature>
<comment type="caution">
    <text evidence="2">The sequence shown here is derived from an EMBL/GenBank/DDBJ whole genome shotgun (WGS) entry which is preliminary data.</text>
</comment>
<dbReference type="RefSeq" id="WP_151421894.1">
    <property type="nucleotide sequence ID" value="NZ_CANKVH010000004.1"/>
</dbReference>
<dbReference type="Proteomes" id="UP000490386">
    <property type="component" value="Unassembled WGS sequence"/>
</dbReference>
<proteinExistence type="predicted"/>
<dbReference type="OrthoDB" id="9968164at2"/>
<name>A0A7J5B3V1_9MICO</name>
<protein>
    <recommendedName>
        <fullName evidence="4">Lactococcin 972 family bacteriocin</fullName>
    </recommendedName>
</protein>
<keyword evidence="1" id="KW-0732">Signal</keyword>
<evidence type="ECO:0000313" key="3">
    <source>
        <dbReference type="Proteomes" id="UP000490386"/>
    </source>
</evidence>
<sequence>MSTTTLKNKVSRKLGTLLLAGALATGGVAVAQVAAAPEAEAGVCGSTAQWNGYARTYNPCGYGYAKVSRIVNGSPRAQHDYRYYGWASVSYTAGYRNYELTYRS</sequence>
<dbReference type="AlphaFoldDB" id="A0A7J5B3V1"/>
<evidence type="ECO:0000313" key="2">
    <source>
        <dbReference type="EMBL" id="KAB1638838.1"/>
    </source>
</evidence>